<feature type="transmembrane region" description="Helical" evidence="1">
    <location>
        <begin position="60"/>
        <end position="84"/>
    </location>
</feature>
<protein>
    <submittedName>
        <fullName evidence="2">Uncharacterized protein</fullName>
    </submittedName>
</protein>
<gene>
    <name evidence="2" type="ORF">N7452_005154</name>
</gene>
<reference evidence="2" key="1">
    <citation type="submission" date="2022-12" db="EMBL/GenBank/DDBJ databases">
        <authorList>
            <person name="Petersen C."/>
        </authorList>
    </citation>
    <scope>NUCLEOTIDE SEQUENCE</scope>
    <source>
        <strain evidence="2">IBT 35673</strain>
    </source>
</reference>
<reference evidence="2" key="2">
    <citation type="journal article" date="2023" name="IMA Fungus">
        <title>Comparative genomic study of the Penicillium genus elucidates a diverse pangenome and 15 lateral gene transfer events.</title>
        <authorList>
            <person name="Petersen C."/>
            <person name="Sorensen T."/>
            <person name="Nielsen M.R."/>
            <person name="Sondergaard T.E."/>
            <person name="Sorensen J.L."/>
            <person name="Fitzpatrick D.A."/>
            <person name="Frisvad J.C."/>
            <person name="Nielsen K.L."/>
        </authorList>
    </citation>
    <scope>NUCLEOTIDE SEQUENCE</scope>
    <source>
        <strain evidence="2">IBT 35673</strain>
    </source>
</reference>
<sequence length="351" mass="39691">MSDLYAPGSPPIHYRSLTIFFGYLTIAAGLIISIIRLIGARFQARQKKNDWASPQRRTQFYLFSILSALSLGFTWLHMICLFVWSYRNWFSSPDGLMYSNVDMHVIVKIGLWLKNTYVFQEAWETVSENAARFWWSGQIFGWTIGWSIFLGITGRRYRIPHVWIYMLIAQAVSVSFAANLFFAAITVSQKPNEKEGIFAWSPALVYELLPVIFSILDTVAVPIFAYKKEFMWILLAPHAMVFVPCVLRPNAIKSSAPTTKVQGDQTTKRYVVFIAWIAAASVAVQAYLTALMLQEIGPALSYAEVAQQLLDTVYVHPACSSVSWDVIFCTLSSFAWAIVHGFDTNLMLGGQ</sequence>
<accession>A0A9W9QI91</accession>
<evidence type="ECO:0000313" key="2">
    <source>
        <dbReference type="EMBL" id="KAJ5338426.1"/>
    </source>
</evidence>
<dbReference type="AlphaFoldDB" id="A0A9W9QI91"/>
<feature type="transmembrane region" description="Helical" evidence="1">
    <location>
        <begin position="133"/>
        <end position="152"/>
    </location>
</feature>
<feature type="transmembrane region" description="Helical" evidence="1">
    <location>
        <begin position="270"/>
        <end position="293"/>
    </location>
</feature>
<feature type="transmembrane region" description="Helical" evidence="1">
    <location>
        <begin position="197"/>
        <end position="224"/>
    </location>
</feature>
<keyword evidence="1" id="KW-0812">Transmembrane</keyword>
<keyword evidence="1" id="KW-0472">Membrane</keyword>
<proteinExistence type="predicted"/>
<evidence type="ECO:0000313" key="3">
    <source>
        <dbReference type="Proteomes" id="UP001147695"/>
    </source>
</evidence>
<feature type="transmembrane region" description="Helical" evidence="1">
    <location>
        <begin position="20"/>
        <end position="39"/>
    </location>
</feature>
<keyword evidence="1" id="KW-1133">Transmembrane helix</keyword>
<feature type="transmembrane region" description="Helical" evidence="1">
    <location>
        <begin position="164"/>
        <end position="185"/>
    </location>
</feature>
<name>A0A9W9QI91_PENBR</name>
<comment type="caution">
    <text evidence="2">The sequence shown here is derived from an EMBL/GenBank/DDBJ whole genome shotgun (WGS) entry which is preliminary data.</text>
</comment>
<organism evidence="2 3">
    <name type="scientific">Penicillium brevicompactum</name>
    <dbReference type="NCBI Taxonomy" id="5074"/>
    <lineage>
        <taxon>Eukaryota</taxon>
        <taxon>Fungi</taxon>
        <taxon>Dikarya</taxon>
        <taxon>Ascomycota</taxon>
        <taxon>Pezizomycotina</taxon>
        <taxon>Eurotiomycetes</taxon>
        <taxon>Eurotiomycetidae</taxon>
        <taxon>Eurotiales</taxon>
        <taxon>Aspergillaceae</taxon>
        <taxon>Penicillium</taxon>
    </lineage>
</organism>
<dbReference type="Proteomes" id="UP001147695">
    <property type="component" value="Unassembled WGS sequence"/>
</dbReference>
<dbReference type="EMBL" id="JAPZBQ010000003">
    <property type="protein sequence ID" value="KAJ5338426.1"/>
    <property type="molecule type" value="Genomic_DNA"/>
</dbReference>
<evidence type="ECO:0000256" key="1">
    <source>
        <dbReference type="SAM" id="Phobius"/>
    </source>
</evidence>